<dbReference type="PATRIC" id="fig|543877.4.peg.1460"/>
<proteinExistence type="predicted"/>
<protein>
    <recommendedName>
        <fullName evidence="5">Secreted protein</fullName>
    </recommendedName>
</protein>
<name>A0A0G3X8I4_9SPHN</name>
<dbReference type="STRING" id="543877.AM2010_1435"/>
<feature type="chain" id="PRO_5005186038" description="Secreted protein" evidence="2">
    <location>
        <begin position="31"/>
        <end position="112"/>
    </location>
</feature>
<dbReference type="Proteomes" id="UP000037643">
    <property type="component" value="Chromosome"/>
</dbReference>
<evidence type="ECO:0000256" key="1">
    <source>
        <dbReference type="SAM" id="MobiDB-lite"/>
    </source>
</evidence>
<feature type="signal peptide" evidence="2">
    <location>
        <begin position="1"/>
        <end position="30"/>
    </location>
</feature>
<keyword evidence="4" id="KW-1185">Reference proteome</keyword>
<gene>
    <name evidence="3" type="ORF">AM2010_1435</name>
</gene>
<dbReference type="KEGG" id="amx:AM2010_1435"/>
<dbReference type="EMBL" id="CP011805">
    <property type="protein sequence ID" value="AKM07507.1"/>
    <property type="molecule type" value="Genomic_DNA"/>
</dbReference>
<organism evidence="3 4">
    <name type="scientific">Pelagerythrobacter marensis</name>
    <dbReference type="NCBI Taxonomy" id="543877"/>
    <lineage>
        <taxon>Bacteria</taxon>
        <taxon>Pseudomonadati</taxon>
        <taxon>Pseudomonadota</taxon>
        <taxon>Alphaproteobacteria</taxon>
        <taxon>Sphingomonadales</taxon>
        <taxon>Erythrobacteraceae</taxon>
        <taxon>Pelagerythrobacter</taxon>
    </lineage>
</organism>
<feature type="compositionally biased region" description="Basic and acidic residues" evidence="1">
    <location>
        <begin position="44"/>
        <end position="60"/>
    </location>
</feature>
<evidence type="ECO:0000256" key="2">
    <source>
        <dbReference type="SAM" id="SignalP"/>
    </source>
</evidence>
<evidence type="ECO:0008006" key="5">
    <source>
        <dbReference type="Google" id="ProtNLM"/>
    </source>
</evidence>
<evidence type="ECO:0000313" key="3">
    <source>
        <dbReference type="EMBL" id="AKM07507.1"/>
    </source>
</evidence>
<reference evidence="3 4" key="1">
    <citation type="submission" date="2015-06" db="EMBL/GenBank/DDBJ databases">
        <authorList>
            <person name="Kim K.M."/>
        </authorList>
    </citation>
    <scope>NUCLEOTIDE SEQUENCE [LARGE SCALE GENOMIC DNA]</scope>
    <source>
        <strain evidence="3 4">KCTC 22370</strain>
    </source>
</reference>
<accession>A0A0G3X8I4</accession>
<feature type="region of interest" description="Disordered" evidence="1">
    <location>
        <begin position="91"/>
        <end position="112"/>
    </location>
</feature>
<dbReference type="OrthoDB" id="7410603at2"/>
<dbReference type="AlphaFoldDB" id="A0A0G3X8I4"/>
<feature type="region of interest" description="Disordered" evidence="1">
    <location>
        <begin position="35"/>
        <end position="67"/>
    </location>
</feature>
<keyword evidence="2" id="KW-0732">Signal</keyword>
<evidence type="ECO:0000313" key="4">
    <source>
        <dbReference type="Proteomes" id="UP000037643"/>
    </source>
</evidence>
<sequence precursor="true">MTRLFARSLLLQLITLCTAFGVLWAPVAEAAECAGEPSVASQLEQHDEPGDDDRGPEKHGACAHGHCHHASQAVGRSSDAVTLGSVMSGLRAGDQPSFASNLTELATPPPRG</sequence>